<dbReference type="InParanoid" id="A0A409YYR6"/>
<dbReference type="OrthoDB" id="8954335at2759"/>
<dbReference type="EMBL" id="NHTK01000122">
    <property type="protein sequence ID" value="PPR08151.1"/>
    <property type="molecule type" value="Genomic_DNA"/>
</dbReference>
<keyword evidence="4" id="KW-1185">Reference proteome</keyword>
<comment type="caution">
    <text evidence="3">The sequence shown here is derived from an EMBL/GenBank/DDBJ whole genome shotgun (WGS) entry which is preliminary data.</text>
</comment>
<proteinExistence type="predicted"/>
<dbReference type="GO" id="GO:0005525">
    <property type="term" value="F:GTP binding"/>
    <property type="evidence" value="ECO:0007669"/>
    <property type="project" value="InterPro"/>
</dbReference>
<sequence>MLSSMSVSVHKCVPGEPLDPQSWRCLIMGPTGAGKSSFIEALAGPNSSITNLSSGQLEGFTQEVQGYEINGIECDPRNVVHLIDTPGFADSKISEYEIVSKIKRWMKENDVGYFHRIFYFHPITSTRLAGSQRGVLNSFKELSGINGASGVAIITTMWNLVWGDRAHKRADSNFAQLEGDIWNDFISNGSHIVKFENTHGSAVSILNKLLQKTHVEQFEIERTPGIHSGAYTESLRKDLIMRIHSLRVKHEVITLELASCSRDTDRDLVRILESQLQSAKQDLERFEGQFGLLDSDSSSRSASPPPASVDSGNESDDVISAPVIEKRKGRMARIRESIKRSADRVLHPSRYQK</sequence>
<dbReference type="InterPro" id="IPR006073">
    <property type="entry name" value="GTP-bd"/>
</dbReference>
<evidence type="ECO:0000313" key="4">
    <source>
        <dbReference type="Proteomes" id="UP000284842"/>
    </source>
</evidence>
<dbReference type="Gene3D" id="3.40.50.300">
    <property type="entry name" value="P-loop containing nucleotide triphosphate hydrolases"/>
    <property type="match status" value="1"/>
</dbReference>
<evidence type="ECO:0000259" key="2">
    <source>
        <dbReference type="Pfam" id="PF01926"/>
    </source>
</evidence>
<dbReference type="SUPFAM" id="SSF52540">
    <property type="entry name" value="P-loop containing nucleoside triphosphate hydrolases"/>
    <property type="match status" value="1"/>
</dbReference>
<dbReference type="Pfam" id="PF01926">
    <property type="entry name" value="MMR_HSR1"/>
    <property type="match status" value="1"/>
</dbReference>
<dbReference type="InterPro" id="IPR027417">
    <property type="entry name" value="P-loop_NTPase"/>
</dbReference>
<evidence type="ECO:0000256" key="1">
    <source>
        <dbReference type="SAM" id="MobiDB-lite"/>
    </source>
</evidence>
<gene>
    <name evidence="3" type="ORF">CVT24_012451</name>
</gene>
<feature type="compositionally biased region" description="Basic and acidic residues" evidence="1">
    <location>
        <begin position="333"/>
        <end position="346"/>
    </location>
</feature>
<feature type="domain" description="G" evidence="2">
    <location>
        <begin position="25"/>
        <end position="110"/>
    </location>
</feature>
<evidence type="ECO:0000313" key="3">
    <source>
        <dbReference type="EMBL" id="PPR08151.1"/>
    </source>
</evidence>
<dbReference type="AlphaFoldDB" id="A0A409YYR6"/>
<name>A0A409YYR6_9AGAR</name>
<organism evidence="3 4">
    <name type="scientific">Panaeolus cyanescens</name>
    <dbReference type="NCBI Taxonomy" id="181874"/>
    <lineage>
        <taxon>Eukaryota</taxon>
        <taxon>Fungi</taxon>
        <taxon>Dikarya</taxon>
        <taxon>Basidiomycota</taxon>
        <taxon>Agaricomycotina</taxon>
        <taxon>Agaricomycetes</taxon>
        <taxon>Agaricomycetidae</taxon>
        <taxon>Agaricales</taxon>
        <taxon>Agaricineae</taxon>
        <taxon>Galeropsidaceae</taxon>
        <taxon>Panaeolus</taxon>
    </lineage>
</organism>
<protein>
    <recommendedName>
        <fullName evidence="2">G domain-containing protein</fullName>
    </recommendedName>
</protein>
<dbReference type="STRING" id="181874.A0A409YYR6"/>
<accession>A0A409YYR6</accession>
<dbReference type="Proteomes" id="UP000284842">
    <property type="component" value="Unassembled WGS sequence"/>
</dbReference>
<reference evidence="3 4" key="1">
    <citation type="journal article" date="2018" name="Evol. Lett.">
        <title>Horizontal gene cluster transfer increased hallucinogenic mushroom diversity.</title>
        <authorList>
            <person name="Reynolds H.T."/>
            <person name="Vijayakumar V."/>
            <person name="Gluck-Thaler E."/>
            <person name="Korotkin H.B."/>
            <person name="Matheny P.B."/>
            <person name="Slot J.C."/>
        </authorList>
    </citation>
    <scope>NUCLEOTIDE SEQUENCE [LARGE SCALE GENOMIC DNA]</scope>
    <source>
        <strain evidence="3 4">2629</strain>
    </source>
</reference>
<feature type="region of interest" description="Disordered" evidence="1">
    <location>
        <begin position="292"/>
        <end position="353"/>
    </location>
</feature>